<dbReference type="EMBL" id="BAAAPO010000006">
    <property type="protein sequence ID" value="GAA1781135.1"/>
    <property type="molecule type" value="Genomic_DNA"/>
</dbReference>
<reference evidence="9 10" key="1">
    <citation type="journal article" date="2019" name="Int. J. Syst. Evol. Microbiol.">
        <title>The Global Catalogue of Microorganisms (GCM) 10K type strain sequencing project: providing services to taxonomists for standard genome sequencing and annotation.</title>
        <authorList>
            <consortium name="The Broad Institute Genomics Platform"/>
            <consortium name="The Broad Institute Genome Sequencing Center for Infectious Disease"/>
            <person name="Wu L."/>
            <person name="Ma J."/>
        </authorList>
    </citation>
    <scope>NUCLEOTIDE SEQUENCE [LARGE SCALE GENOMIC DNA]</scope>
    <source>
        <strain evidence="9 10">JCM 15592</strain>
    </source>
</reference>
<proteinExistence type="inferred from homology"/>
<evidence type="ECO:0000256" key="4">
    <source>
        <dbReference type="ARBA" id="ARBA00023052"/>
    </source>
</evidence>
<dbReference type="Pfam" id="PF02776">
    <property type="entry name" value="TPP_enzyme_N"/>
    <property type="match status" value="1"/>
</dbReference>
<dbReference type="PIRSF" id="PIRSF004983">
    <property type="entry name" value="MenD"/>
    <property type="match status" value="1"/>
</dbReference>
<keyword evidence="10" id="KW-1185">Reference proteome</keyword>
<dbReference type="InterPro" id="IPR029061">
    <property type="entry name" value="THDP-binding"/>
</dbReference>
<sequence length="598" mass="61351">MSALEFAQALIAAAIREGVSEIVLCPGSRSAPLAYAAYAAEQAGLVRLHVRVDERSAGFLAVGLAKTSRVPAAVITTSGTAVANLHPAVLEAHHAKVPLLVLSADRPAALRGSGANQTTTQPGIFPGAVRFEADVAGEVAAPIVGTDGASALDLGAVESLMSTAIAAALGSPAGEIPRHDPGPVHLNVCLAEPLVPDSWPLLSPAASTAPAKLTRGTVATVERHAGEVCCGQGDSKVPHRTTLVVLGDLVDAHDRPQVVAWAAQHGYPVIAEPFGERADDEPGVLPHGPLLLTDATFVDAHAPERVIVVGRTTLSRPVTALLRRPGLRVEALTDTQRYADPAGVVAHATDLHATLAHAASATHRTATQAAVTHPDHGPWARAWHEAGTALAAAVADDPPAWPSGLAIARTVIDALPEDAILFTGPSNPVRDIDFGVCRVPPGCAILASRGLAGIDGCVSTAIGIALAEPDRPTYALMGDLTFLHDTNGLLIGPAEPRPNLTIVVVNDQGGGIFGLLEPGRAALTEPYERLFGTPTTTDLGALAGAHGILHDLATTSEALAASVSQTPNGLRVIEVPIDRAGHEDAHAHLRATAARANA</sequence>
<comment type="subunit">
    <text evidence="6">Homodimer.</text>
</comment>
<comment type="pathway">
    <text evidence="6">Quinol/quinone metabolism; 1,4-dihydroxy-2-naphthoate biosynthesis; 1,4-dihydroxy-2-naphthoate from chorismate: step 2/7.</text>
</comment>
<dbReference type="NCBIfam" id="TIGR00173">
    <property type="entry name" value="menD"/>
    <property type="match status" value="1"/>
</dbReference>
<dbReference type="CDD" id="cd07037">
    <property type="entry name" value="TPP_PYR_MenD"/>
    <property type="match status" value="1"/>
</dbReference>
<evidence type="ECO:0000256" key="2">
    <source>
        <dbReference type="ARBA" id="ARBA00022723"/>
    </source>
</evidence>
<organism evidence="9 10">
    <name type="scientific">Nostocoides veronense</name>
    <dbReference type="NCBI Taxonomy" id="330836"/>
    <lineage>
        <taxon>Bacteria</taxon>
        <taxon>Bacillati</taxon>
        <taxon>Actinomycetota</taxon>
        <taxon>Actinomycetes</taxon>
        <taxon>Micrococcales</taxon>
        <taxon>Intrasporangiaceae</taxon>
        <taxon>Nostocoides</taxon>
    </lineage>
</organism>
<accession>A0ABN2LC01</accession>
<dbReference type="HAMAP" id="MF_01659">
    <property type="entry name" value="MenD"/>
    <property type="match status" value="1"/>
</dbReference>
<dbReference type="SUPFAM" id="SSF52518">
    <property type="entry name" value="Thiamin diphosphate-binding fold (THDP-binding)"/>
    <property type="match status" value="2"/>
</dbReference>
<evidence type="ECO:0000313" key="9">
    <source>
        <dbReference type="EMBL" id="GAA1781135.1"/>
    </source>
</evidence>
<comment type="caution">
    <text evidence="9">The sequence shown here is derived from an EMBL/GenBank/DDBJ whole genome shotgun (WGS) entry which is preliminary data.</text>
</comment>
<dbReference type="Proteomes" id="UP001499938">
    <property type="component" value="Unassembled WGS sequence"/>
</dbReference>
<dbReference type="InterPro" id="IPR004433">
    <property type="entry name" value="MenaQ_synth_MenD"/>
</dbReference>
<name>A0ABN2LC01_9MICO</name>
<dbReference type="InterPro" id="IPR012001">
    <property type="entry name" value="Thiamin_PyroP_enz_TPP-bd_dom"/>
</dbReference>
<evidence type="ECO:0000259" key="8">
    <source>
        <dbReference type="Pfam" id="PF02776"/>
    </source>
</evidence>
<comment type="function">
    <text evidence="6">Catalyzes the thiamine diphosphate-dependent decarboxylation of 2-oxoglutarate and the subsequent addition of the resulting succinic semialdehyde-thiamine pyrophosphate anion to isochorismate to yield 2-succinyl-5-enolpyruvyl-6-hydroxy-3-cyclohexene-1-carboxylate (SEPHCHC).</text>
</comment>
<dbReference type="Gene3D" id="3.40.50.1220">
    <property type="entry name" value="TPP-binding domain"/>
    <property type="match status" value="1"/>
</dbReference>
<evidence type="ECO:0000313" key="10">
    <source>
        <dbReference type="Proteomes" id="UP001499938"/>
    </source>
</evidence>
<dbReference type="RefSeq" id="WP_344080276.1">
    <property type="nucleotide sequence ID" value="NZ_BAAAPO010000006.1"/>
</dbReference>
<feature type="domain" description="Thiamine pyrophosphate enzyme TPP-binding" evidence="7">
    <location>
        <begin position="446"/>
        <end position="565"/>
    </location>
</feature>
<evidence type="ECO:0000256" key="5">
    <source>
        <dbReference type="ARBA" id="ARBA00023211"/>
    </source>
</evidence>
<keyword evidence="2 6" id="KW-0479">Metal-binding</keyword>
<keyword evidence="6" id="KW-0474">Menaquinone biosynthesis</keyword>
<evidence type="ECO:0000256" key="3">
    <source>
        <dbReference type="ARBA" id="ARBA00022842"/>
    </source>
</evidence>
<comment type="similarity">
    <text evidence="6">Belongs to the TPP enzyme family. MenD subfamily.</text>
</comment>
<keyword evidence="4 6" id="KW-0786">Thiamine pyrophosphate</keyword>
<comment type="cofactor">
    <cofactor evidence="6">
        <name>Mg(2+)</name>
        <dbReference type="ChEBI" id="CHEBI:18420"/>
    </cofactor>
    <cofactor evidence="6">
        <name>Mn(2+)</name>
        <dbReference type="ChEBI" id="CHEBI:29035"/>
    </cofactor>
</comment>
<keyword evidence="1 6" id="KW-0808">Transferase</keyword>
<protein>
    <recommendedName>
        <fullName evidence="6">2-succinyl-5-enolpyruvyl-6-hydroxy-3-cyclohexene-1-carboxylate synthase</fullName>
        <shortName evidence="6">SEPHCHC synthase</shortName>
        <ecNumber evidence="6">2.2.1.9</ecNumber>
    </recommendedName>
    <alternativeName>
        <fullName evidence="6">Menaquinone biosynthesis protein MenD</fullName>
    </alternativeName>
</protein>
<dbReference type="PANTHER" id="PTHR42916">
    <property type="entry name" value="2-SUCCINYL-5-ENOLPYRUVYL-6-HYDROXY-3-CYCLOHEXENE-1-CARBOXYLATE SYNTHASE"/>
    <property type="match status" value="1"/>
</dbReference>
<dbReference type="Gene3D" id="3.40.50.970">
    <property type="match status" value="2"/>
</dbReference>
<comment type="pathway">
    <text evidence="6">Quinol/quinone metabolism; menaquinone biosynthesis.</text>
</comment>
<dbReference type="PANTHER" id="PTHR42916:SF1">
    <property type="entry name" value="PROTEIN PHYLLO, CHLOROPLASTIC"/>
    <property type="match status" value="1"/>
</dbReference>
<evidence type="ECO:0000259" key="7">
    <source>
        <dbReference type="Pfam" id="PF02775"/>
    </source>
</evidence>
<keyword evidence="5 6" id="KW-0464">Manganese</keyword>
<feature type="domain" description="Thiamine pyrophosphate enzyme N-terminal TPP-binding" evidence="8">
    <location>
        <begin position="6"/>
        <end position="118"/>
    </location>
</feature>
<comment type="catalytic activity">
    <reaction evidence="6">
        <text>isochorismate + 2-oxoglutarate + H(+) = 5-enolpyruvoyl-6-hydroxy-2-succinyl-cyclohex-3-ene-1-carboxylate + CO2</text>
        <dbReference type="Rhea" id="RHEA:25593"/>
        <dbReference type="ChEBI" id="CHEBI:15378"/>
        <dbReference type="ChEBI" id="CHEBI:16526"/>
        <dbReference type="ChEBI" id="CHEBI:16810"/>
        <dbReference type="ChEBI" id="CHEBI:29780"/>
        <dbReference type="ChEBI" id="CHEBI:58818"/>
        <dbReference type="EC" id="2.2.1.9"/>
    </reaction>
</comment>
<comment type="cofactor">
    <cofactor evidence="6">
        <name>thiamine diphosphate</name>
        <dbReference type="ChEBI" id="CHEBI:58937"/>
    </cofactor>
    <text evidence="6">Binds 1 thiamine pyrophosphate per subunit.</text>
</comment>
<keyword evidence="3 6" id="KW-0460">Magnesium</keyword>
<evidence type="ECO:0000256" key="6">
    <source>
        <dbReference type="HAMAP-Rule" id="MF_01659"/>
    </source>
</evidence>
<dbReference type="EC" id="2.2.1.9" evidence="6"/>
<dbReference type="InterPro" id="IPR011766">
    <property type="entry name" value="TPP_enzyme_TPP-bd"/>
</dbReference>
<gene>
    <name evidence="6 9" type="primary">menD</name>
    <name evidence="9" type="ORF">GCM10009811_03130</name>
</gene>
<evidence type="ECO:0000256" key="1">
    <source>
        <dbReference type="ARBA" id="ARBA00022679"/>
    </source>
</evidence>
<dbReference type="Pfam" id="PF02775">
    <property type="entry name" value="TPP_enzyme_C"/>
    <property type="match status" value="1"/>
</dbReference>
<dbReference type="CDD" id="cd02009">
    <property type="entry name" value="TPP_SHCHC_synthase"/>
    <property type="match status" value="1"/>
</dbReference>